<protein>
    <submittedName>
        <fullName evidence="2">Rv3235 family protein</fullName>
    </submittedName>
</protein>
<organism evidence="2 3">
    <name type="scientific">Actinokineospora guangxiensis</name>
    <dbReference type="NCBI Taxonomy" id="1490288"/>
    <lineage>
        <taxon>Bacteria</taxon>
        <taxon>Bacillati</taxon>
        <taxon>Actinomycetota</taxon>
        <taxon>Actinomycetes</taxon>
        <taxon>Pseudonocardiales</taxon>
        <taxon>Pseudonocardiaceae</taxon>
        <taxon>Actinokineospora</taxon>
    </lineage>
</organism>
<evidence type="ECO:0000313" key="2">
    <source>
        <dbReference type="EMBL" id="MFC5290749.1"/>
    </source>
</evidence>
<feature type="compositionally biased region" description="Low complexity" evidence="1">
    <location>
        <begin position="34"/>
        <end position="53"/>
    </location>
</feature>
<comment type="caution">
    <text evidence="2">The sequence shown here is derived from an EMBL/GenBank/DDBJ whole genome shotgun (WGS) entry which is preliminary data.</text>
</comment>
<dbReference type="InterPro" id="IPR045596">
    <property type="entry name" value="DUF6459"/>
</dbReference>
<dbReference type="Proteomes" id="UP001596157">
    <property type="component" value="Unassembled WGS sequence"/>
</dbReference>
<feature type="compositionally biased region" description="Pro residues" evidence="1">
    <location>
        <begin position="18"/>
        <end position="33"/>
    </location>
</feature>
<feature type="region of interest" description="Disordered" evidence="1">
    <location>
        <begin position="1"/>
        <end position="63"/>
    </location>
</feature>
<reference evidence="3" key="1">
    <citation type="journal article" date="2019" name="Int. J. Syst. Evol. Microbiol.">
        <title>The Global Catalogue of Microorganisms (GCM) 10K type strain sequencing project: providing services to taxonomists for standard genome sequencing and annotation.</title>
        <authorList>
            <consortium name="The Broad Institute Genomics Platform"/>
            <consortium name="The Broad Institute Genome Sequencing Center for Infectious Disease"/>
            <person name="Wu L."/>
            <person name="Ma J."/>
        </authorList>
    </citation>
    <scope>NUCLEOTIDE SEQUENCE [LARGE SCALE GENOMIC DNA]</scope>
    <source>
        <strain evidence="3">CCUG 59778</strain>
    </source>
</reference>
<keyword evidence="3" id="KW-1185">Reference proteome</keyword>
<proteinExistence type="predicted"/>
<dbReference type="RefSeq" id="WP_378250644.1">
    <property type="nucleotide sequence ID" value="NZ_JBHSKF010000018.1"/>
</dbReference>
<dbReference type="EMBL" id="JBHSKF010000018">
    <property type="protein sequence ID" value="MFC5290749.1"/>
    <property type="molecule type" value="Genomic_DNA"/>
</dbReference>
<gene>
    <name evidence="2" type="ORF">ACFPM7_27175</name>
</gene>
<sequence length="160" mass="16796">MTAALPSTPFPAARQPATPHPAPPTPTTPPPTSPTRATPTATAAPTPAHSAPVTPLPATSTPGRRQLARLVVLLAEALAGRRPHAQLAPLLTYPVQNALRVLPRQPRDLRVRSVHLCQVDRRTVEIAATVTAGPRAKALAARAEHTAAGWRLTAVHVVGR</sequence>
<dbReference type="Pfam" id="PF20060">
    <property type="entry name" value="DUF6459"/>
    <property type="match status" value="1"/>
</dbReference>
<evidence type="ECO:0000256" key="1">
    <source>
        <dbReference type="SAM" id="MobiDB-lite"/>
    </source>
</evidence>
<evidence type="ECO:0000313" key="3">
    <source>
        <dbReference type="Proteomes" id="UP001596157"/>
    </source>
</evidence>
<name>A0ABW0EX28_9PSEU</name>
<accession>A0ABW0EX28</accession>